<dbReference type="EMBL" id="AP025739">
    <property type="protein sequence ID" value="BDI30092.1"/>
    <property type="molecule type" value="Genomic_DNA"/>
</dbReference>
<dbReference type="PANTHER" id="PTHR43280:SF2">
    <property type="entry name" value="HTH-TYPE TRANSCRIPTIONAL REGULATOR EXSA"/>
    <property type="match status" value="1"/>
</dbReference>
<evidence type="ECO:0000256" key="2">
    <source>
        <dbReference type="ARBA" id="ARBA00023125"/>
    </source>
</evidence>
<dbReference type="PROSITE" id="PS00041">
    <property type="entry name" value="HTH_ARAC_FAMILY_1"/>
    <property type="match status" value="1"/>
</dbReference>
<dbReference type="Proteomes" id="UP000287394">
    <property type="component" value="Chromosome"/>
</dbReference>
<organism evidence="4 5">
    <name type="scientific">Capsulimonas corticalis</name>
    <dbReference type="NCBI Taxonomy" id="2219043"/>
    <lineage>
        <taxon>Bacteria</taxon>
        <taxon>Bacillati</taxon>
        <taxon>Armatimonadota</taxon>
        <taxon>Armatimonadia</taxon>
        <taxon>Capsulimonadales</taxon>
        <taxon>Capsulimonadaceae</taxon>
        <taxon>Capsulimonas</taxon>
    </lineage>
</organism>
<proteinExistence type="predicted"/>
<keyword evidence="5" id="KW-1185">Reference proteome</keyword>
<dbReference type="GO" id="GO:0043565">
    <property type="term" value="F:sequence-specific DNA binding"/>
    <property type="evidence" value="ECO:0007669"/>
    <property type="project" value="InterPro"/>
</dbReference>
<keyword evidence="2" id="KW-0238">DNA-binding</keyword>
<evidence type="ECO:0000256" key="3">
    <source>
        <dbReference type="ARBA" id="ARBA00023163"/>
    </source>
</evidence>
<evidence type="ECO:0000313" key="4">
    <source>
        <dbReference type="EMBL" id="BDI30092.1"/>
    </source>
</evidence>
<dbReference type="InterPro" id="IPR018060">
    <property type="entry name" value="HTH_AraC"/>
</dbReference>
<dbReference type="SUPFAM" id="SSF46689">
    <property type="entry name" value="Homeodomain-like"/>
    <property type="match status" value="2"/>
</dbReference>
<gene>
    <name evidence="4" type="ORF">CCAX7_21430</name>
</gene>
<dbReference type="OrthoDB" id="2237754at2"/>
<keyword evidence="1" id="KW-0805">Transcription regulation</keyword>
<accession>A0A402D227</accession>
<dbReference type="InterPro" id="IPR018062">
    <property type="entry name" value="HTH_AraC-typ_CS"/>
</dbReference>
<dbReference type="KEGG" id="ccot:CCAX7_21430"/>
<dbReference type="Pfam" id="PF12833">
    <property type="entry name" value="HTH_18"/>
    <property type="match status" value="1"/>
</dbReference>
<dbReference type="GO" id="GO:0003700">
    <property type="term" value="F:DNA-binding transcription factor activity"/>
    <property type="evidence" value="ECO:0007669"/>
    <property type="project" value="InterPro"/>
</dbReference>
<dbReference type="RefSeq" id="WP_119323547.1">
    <property type="nucleotide sequence ID" value="NZ_AP025739.1"/>
</dbReference>
<evidence type="ECO:0000313" key="5">
    <source>
        <dbReference type="Proteomes" id="UP000287394"/>
    </source>
</evidence>
<dbReference type="AlphaFoldDB" id="A0A402D227"/>
<name>A0A402D227_9BACT</name>
<dbReference type="PANTHER" id="PTHR43280">
    <property type="entry name" value="ARAC-FAMILY TRANSCRIPTIONAL REGULATOR"/>
    <property type="match status" value="1"/>
</dbReference>
<dbReference type="PROSITE" id="PS01124">
    <property type="entry name" value="HTH_ARAC_FAMILY_2"/>
    <property type="match status" value="1"/>
</dbReference>
<sequence length="339" mass="38555">MNHEILAHLPQVPDVLPPPLVVKPKREEQEYYFRTHSRSFEVLWNCGFLIFGDAPLFPRPLTVSEQVVRSPEYRCDCRLREGDAIRYFCYTLAGAGGITDASGSYVIQAGEAFLVETNNPLASYYYPPEATEPWRFLAFAFHGLQAHVMVRALLQKYGPIYRLPRESRIIQRLMGYEGPQYTPGQTHIHQTQLYEAVELVTELIMALTASRQSGEDTDQSQDLVQQAVAIITADQSADLRVSDVARQIGVSREHLSRLFHSRVGKSPRTFLMEQKIQRACLLLKETNLPIKTIAERLGYTAYPNFSNAFQQLVSMTPREYRRNGNISPWGLGPNEPHAK</sequence>
<dbReference type="SMART" id="SM00342">
    <property type="entry name" value="HTH_ARAC"/>
    <property type="match status" value="1"/>
</dbReference>
<dbReference type="InterPro" id="IPR009057">
    <property type="entry name" value="Homeodomain-like_sf"/>
</dbReference>
<dbReference type="Gene3D" id="1.10.10.60">
    <property type="entry name" value="Homeodomain-like"/>
    <property type="match status" value="2"/>
</dbReference>
<reference evidence="4 5" key="1">
    <citation type="journal article" date="2019" name="Int. J. Syst. Evol. Microbiol.">
        <title>Capsulimonas corticalis gen. nov., sp. nov., an aerobic capsulated bacterium, of a novel bacterial order, Capsulimonadales ord. nov., of the class Armatimonadia of the phylum Armatimonadetes.</title>
        <authorList>
            <person name="Li J."/>
            <person name="Kudo C."/>
            <person name="Tonouchi A."/>
        </authorList>
    </citation>
    <scope>NUCLEOTIDE SEQUENCE [LARGE SCALE GENOMIC DNA]</scope>
    <source>
        <strain evidence="4 5">AX-7</strain>
    </source>
</reference>
<protein>
    <submittedName>
        <fullName evidence="4">Uncharacterized protein</fullName>
    </submittedName>
</protein>
<keyword evidence="3" id="KW-0804">Transcription</keyword>
<evidence type="ECO:0000256" key="1">
    <source>
        <dbReference type="ARBA" id="ARBA00023015"/>
    </source>
</evidence>